<evidence type="ECO:0000256" key="2">
    <source>
        <dbReference type="ARBA" id="ARBA00022840"/>
    </source>
</evidence>
<dbReference type="GO" id="GO:0003676">
    <property type="term" value="F:nucleic acid binding"/>
    <property type="evidence" value="ECO:0007669"/>
    <property type="project" value="InterPro"/>
</dbReference>
<dbReference type="KEGG" id="kbs:EPA93_34095"/>
<dbReference type="InterPro" id="IPR001650">
    <property type="entry name" value="Helicase_C-like"/>
</dbReference>
<evidence type="ECO:0000259" key="3">
    <source>
        <dbReference type="PROSITE" id="PS51192"/>
    </source>
</evidence>
<proteinExistence type="predicted"/>
<dbReference type="SMART" id="SM00487">
    <property type="entry name" value="DEXDc"/>
    <property type="match status" value="1"/>
</dbReference>
<evidence type="ECO:0000313" key="6">
    <source>
        <dbReference type="Proteomes" id="UP000290365"/>
    </source>
</evidence>
<keyword evidence="1" id="KW-0547">Nucleotide-binding</keyword>
<dbReference type="PANTHER" id="PTHR47957:SF3">
    <property type="entry name" value="ATP-DEPENDENT HELICASE HRQ1"/>
    <property type="match status" value="1"/>
</dbReference>
<dbReference type="GO" id="GO:0036297">
    <property type="term" value="P:interstrand cross-link repair"/>
    <property type="evidence" value="ECO:0007669"/>
    <property type="project" value="TreeGrafter"/>
</dbReference>
<evidence type="ECO:0000259" key="4">
    <source>
        <dbReference type="PROSITE" id="PS51194"/>
    </source>
</evidence>
<dbReference type="PROSITE" id="PS51194">
    <property type="entry name" value="HELICASE_CTER"/>
    <property type="match status" value="1"/>
</dbReference>
<dbReference type="Pfam" id="PF00271">
    <property type="entry name" value="Helicase_C"/>
    <property type="match status" value="1"/>
</dbReference>
<keyword evidence="6" id="KW-1185">Reference proteome</keyword>
<dbReference type="PANTHER" id="PTHR47957">
    <property type="entry name" value="ATP-DEPENDENT HELICASE HRQ1"/>
    <property type="match status" value="1"/>
</dbReference>
<feature type="domain" description="Helicase ATP-binding" evidence="3">
    <location>
        <begin position="100"/>
        <end position="315"/>
    </location>
</feature>
<keyword evidence="5" id="KW-0347">Helicase</keyword>
<dbReference type="GO" id="GO:0006289">
    <property type="term" value="P:nucleotide-excision repair"/>
    <property type="evidence" value="ECO:0007669"/>
    <property type="project" value="TreeGrafter"/>
</dbReference>
<gene>
    <name evidence="5" type="ORF">EPA93_34095</name>
</gene>
<dbReference type="GO" id="GO:0043138">
    <property type="term" value="F:3'-5' DNA helicase activity"/>
    <property type="evidence" value="ECO:0007669"/>
    <property type="project" value="TreeGrafter"/>
</dbReference>
<dbReference type="Pfam" id="PF00270">
    <property type="entry name" value="DEAD"/>
    <property type="match status" value="1"/>
</dbReference>
<evidence type="ECO:0000256" key="1">
    <source>
        <dbReference type="ARBA" id="ARBA00022741"/>
    </source>
</evidence>
<dbReference type="InterPro" id="IPR011545">
    <property type="entry name" value="DEAD/DEAH_box_helicase_dom"/>
</dbReference>
<dbReference type="InterPro" id="IPR018973">
    <property type="entry name" value="MZB"/>
</dbReference>
<dbReference type="Proteomes" id="UP000290365">
    <property type="component" value="Chromosome"/>
</dbReference>
<dbReference type="PROSITE" id="PS51192">
    <property type="entry name" value="HELICASE_ATP_BIND_1"/>
    <property type="match status" value="1"/>
</dbReference>
<dbReference type="OrthoDB" id="9774462at2"/>
<keyword evidence="5" id="KW-0378">Hydrolase</keyword>
<dbReference type="RefSeq" id="WP_129891794.1">
    <property type="nucleotide sequence ID" value="NZ_CP035758.1"/>
</dbReference>
<feature type="domain" description="Helicase C-terminal" evidence="4">
    <location>
        <begin position="970"/>
        <end position="1142"/>
    </location>
</feature>
<keyword evidence="2" id="KW-0067">ATP-binding</keyword>
<evidence type="ECO:0000313" key="5">
    <source>
        <dbReference type="EMBL" id="QBD80732.1"/>
    </source>
</evidence>
<dbReference type="InterPro" id="IPR014001">
    <property type="entry name" value="Helicase_ATP-bd"/>
</dbReference>
<dbReference type="EMBL" id="CP035758">
    <property type="protein sequence ID" value="QBD80732.1"/>
    <property type="molecule type" value="Genomic_DNA"/>
</dbReference>
<reference evidence="5 6" key="1">
    <citation type="submission" date="2019-01" db="EMBL/GenBank/DDBJ databases">
        <title>Ktedonosporobacter rubrisoli SCAWS-G2.</title>
        <authorList>
            <person name="Huang Y."/>
            <person name="Yan B."/>
        </authorList>
    </citation>
    <scope>NUCLEOTIDE SEQUENCE [LARGE SCALE GENOMIC DNA]</scope>
    <source>
        <strain evidence="5 6">SCAWS-G2</strain>
    </source>
</reference>
<name>A0A4P6JZ02_KTERU</name>
<dbReference type="InterPro" id="IPR027417">
    <property type="entry name" value="P-loop_NTPase"/>
</dbReference>
<sequence>MSTLNPVNTMHTISTTYLRYLRTLSPFQDQALQRAFRHETCKPGTLVKGPFLEAAPPFEEGRNIAQLVSAGILHPRFKALCSTALPYERQLYLHQDLAVAHIAQQQRNIIVATGTGSGKTETFLLAILNHLLQEEQQGTLHKPGVRALLLYPMNALANDQLRRLRHVLAHYPAITFGRYTGETEEQNNRAEERFRAQFPYEPLLSNELLSRQKMRTQPPHILLTNYAMLEYLLLRPEDCNFFDGETGQYWRFIVLDEAHIYDGASGIELAMLLRRLKERIVGSKPDLLRCIATSATLGQGSRDFPAAAKFAANLFGELFEWSAADPMRQDIIAAQRQTSAALGSIWGAGSSQLYQALQACLHELNPGISDRYELLSQLRASASSLVPSAVLAQACSAALSQWQALPASSTEHVMHTTNAFLYALLCGDQRIHHLHELVSQEPLLLEEAVEAIFPHESAASEKLIALVNLAVRARPEPDSLSLLPARYHAFVRALEGVFVCLNRVGHADQEPRLFLNRHETCPECQHTIVELATCMRCGAAYIVGSQLEAPSTQQLLLSQTLARNDEQLAMPPAYFLLGEYNGCIDEDETITTSGEVQTSETYGREIRYQLCLRCGVLSNSQRQGCQCGEGTLTLYHLKLKEGQEPHKCLSCGARSNNAIILRALTGQDAPVSVLATALYQQLPPSPDPSAADLPGEGRKLLVFSDSRQDAAFFAPYIKRTYNQMLHRHLILQALLSDPDGRCGELRLQDTVSRLHKAAERTGMFTQHQSRDERRHTVRTWLMQEFIAFDRTLSLEGVGLLQFRLVRPERWRPPTLLQAAPWNLSEEECWNLSALLLNTLRQQGVTTFLEGIDPRDEEFAPRNKTFHMRKEQADNRMGILSWLPTRGSNRRLELLERLLAYCAPDLSQQERKRFALEALDGLWKQFTTPGPIWRDHIISSSLPKCGIVYQLSHEFWEMVPLTGAQVVYRCNRCQAYSPLSLKALCTTLGCQGRLEACTLADLEREDNHYRKLYLTMPAIPLSAQEHTAQWTSDEAGKVQERFVRGELNLLSCSTTFELGVDVGELQAVLMRNVPPTTANYVQRAGRAGRRTDSAAFALTYAQRRSHDLTHYSNPRNIIAGHIDSPRITLENEKIIRRHMQAVLFAAFFRQLYEQEMRDFRGLGSFFQPGENQRPGTGLFIAYAQTQPAQVLAALRRIVPANMHEKMSLADWRWLRTAIGDGLLDLLERVDAEVIDDLTTYHNEEMAASAQGNYKLSERYQSIIRTIRNRPLLGFLASRNLLPKYGFPTDVVELKTDHLLDPTASRIQLERDLRIAIAEYAPRAEVVAANHIWVSGGLYKLPNRGWPAYQYSICPNCKRFIKRKVEESVPRICSCGGPLHLHGTFVIPEFGFVAAPGKIQRAGDKRPLRLYSSRVYFSEYATSQQEATTPTFERVEELSNEELEVSYYSSHLGRLALVNEGIDRRGFRICQHCGFAEITPAAPVAGKSRRTARPSSHINPRTNKPCEGLIETLRLGHEFLTDVVEIRFDGHLARTADTRLWRSLLYALMEGAAQALSIRRDDLDGTLYYPNNSNPPALMIFDNVPGGAGHVLRIAQALAAVFAAANERVSHNCCGAETSCYECLRNYHNQPYHDELKRGLVQSFLQHVQTLALL</sequence>
<accession>A0A4P6JZ02</accession>
<dbReference type="Gene3D" id="3.40.50.300">
    <property type="entry name" value="P-loop containing nucleotide triphosphate hydrolases"/>
    <property type="match status" value="2"/>
</dbReference>
<dbReference type="Pfam" id="PF09369">
    <property type="entry name" value="MZB"/>
    <property type="match status" value="1"/>
</dbReference>
<organism evidence="5 6">
    <name type="scientific">Ktedonosporobacter rubrisoli</name>
    <dbReference type="NCBI Taxonomy" id="2509675"/>
    <lineage>
        <taxon>Bacteria</taxon>
        <taxon>Bacillati</taxon>
        <taxon>Chloroflexota</taxon>
        <taxon>Ktedonobacteria</taxon>
        <taxon>Ktedonobacterales</taxon>
        <taxon>Ktedonosporobacteraceae</taxon>
        <taxon>Ktedonosporobacter</taxon>
    </lineage>
</organism>
<dbReference type="SMART" id="SM00490">
    <property type="entry name" value="HELICc"/>
    <property type="match status" value="1"/>
</dbReference>
<protein>
    <submittedName>
        <fullName evidence="5">DEAD/DEAH box helicase</fullName>
    </submittedName>
</protein>
<dbReference type="GO" id="GO:0005524">
    <property type="term" value="F:ATP binding"/>
    <property type="evidence" value="ECO:0007669"/>
    <property type="project" value="UniProtKB-KW"/>
</dbReference>
<dbReference type="SUPFAM" id="SSF52540">
    <property type="entry name" value="P-loop containing nucleoside triphosphate hydrolases"/>
    <property type="match status" value="2"/>
</dbReference>